<reference evidence="1" key="1">
    <citation type="journal article" date="2013" name="PLoS ONE">
        <title>Direct detection of alternative open reading frames translation products in human significantly expands the proteome.</title>
        <authorList>
            <person name="Vanderperre B."/>
            <person name="Lucier J.-F."/>
            <person name="Motard J."/>
            <person name="Tremblay G."/>
            <person name="Vanderperre S."/>
            <person name="Wisztorski M."/>
            <person name="Salzet M."/>
            <person name="Boisvert F.-M."/>
            <person name="Roucou X."/>
        </authorList>
    </citation>
    <scope>NUCLEOTIDE SEQUENCE</scope>
</reference>
<accession>L8E8T2</accession>
<name>L8E8T2_HUMAN</name>
<proteinExistence type="predicted"/>
<evidence type="ECO:0000313" key="1">
    <source>
        <dbReference type="EMBL" id="CCQ43715.1"/>
    </source>
</evidence>
<dbReference type="AlphaFoldDB" id="L8E8T2"/>
<protein>
    <submittedName>
        <fullName evidence="1">Alternative protein FYCO1</fullName>
    </submittedName>
</protein>
<gene>
    <name evidence="1" type="primary">FYCO1</name>
</gene>
<dbReference type="OrthoDB" id="660555at2759"/>
<dbReference type="EMBL" id="HF584218">
    <property type="protein sequence ID" value="CCQ43715.1"/>
    <property type="molecule type" value="Genomic_DNA"/>
</dbReference>
<sequence>MTAPACINFLINLSISCNLIRKRRPPSWATRRTTGITSVPAWPR</sequence>
<dbReference type="ChiTaRS" id="FYCO1">
    <property type="organism name" value="human"/>
</dbReference>
<organism evidence="1">
    <name type="scientific">Homo sapiens</name>
    <name type="common">Human</name>
    <dbReference type="NCBI Taxonomy" id="9606"/>
    <lineage>
        <taxon>Eukaryota</taxon>
        <taxon>Metazoa</taxon>
        <taxon>Chordata</taxon>
        <taxon>Craniata</taxon>
        <taxon>Vertebrata</taxon>
        <taxon>Euteleostomi</taxon>
        <taxon>Mammalia</taxon>
        <taxon>Eutheria</taxon>
        <taxon>Euarchontoglires</taxon>
        <taxon>Primates</taxon>
        <taxon>Haplorrhini</taxon>
        <taxon>Catarrhini</taxon>
        <taxon>Hominidae</taxon>
        <taxon>Homo</taxon>
    </lineage>
</organism>